<dbReference type="EMBL" id="ACQT01000378">
    <property type="protein sequence ID" value="EER58027.1"/>
    <property type="molecule type" value="Genomic_DNA"/>
</dbReference>
<sequence length="34" mass="3796">MSVPARARPHARFPPERRHSSSNATISNHCTKPV</sequence>
<name>C5TBW7_ACIDE</name>
<feature type="compositionally biased region" description="Polar residues" evidence="1">
    <location>
        <begin position="21"/>
        <end position="34"/>
    </location>
</feature>
<reference evidence="2 3" key="1">
    <citation type="submission" date="2009-05" db="EMBL/GenBank/DDBJ databases">
        <title>The draft genome of Acidovorax delafieldii 2AN.</title>
        <authorList>
            <consortium name="US DOE Joint Genome Institute (JGI-PGF)"/>
            <person name="Lucas S."/>
            <person name="Copeland A."/>
            <person name="Lapidus A."/>
            <person name="Glavina del Rio T."/>
            <person name="Tice H."/>
            <person name="Bruce D."/>
            <person name="Goodwin L."/>
            <person name="Pitluck S."/>
            <person name="Larimer F."/>
            <person name="Land M.L."/>
            <person name="Hauser L."/>
            <person name="Shelobolina E.S."/>
            <person name="Picardal F."/>
            <person name="Roden E."/>
            <person name="Emerson D."/>
        </authorList>
    </citation>
    <scope>NUCLEOTIDE SEQUENCE [LARGE SCALE GENOMIC DNA]</scope>
    <source>
        <strain evidence="2 3">2AN</strain>
    </source>
</reference>
<comment type="caution">
    <text evidence="2">The sequence shown here is derived from an EMBL/GenBank/DDBJ whole genome shotgun (WGS) entry which is preliminary data.</text>
</comment>
<dbReference type="Proteomes" id="UP000003856">
    <property type="component" value="Unassembled WGS sequence"/>
</dbReference>
<organism evidence="2 3">
    <name type="scientific">Acidovorax delafieldii 2AN</name>
    <dbReference type="NCBI Taxonomy" id="573060"/>
    <lineage>
        <taxon>Bacteria</taxon>
        <taxon>Pseudomonadati</taxon>
        <taxon>Pseudomonadota</taxon>
        <taxon>Betaproteobacteria</taxon>
        <taxon>Burkholderiales</taxon>
        <taxon>Comamonadaceae</taxon>
        <taxon>Acidovorax</taxon>
    </lineage>
</organism>
<protein>
    <submittedName>
        <fullName evidence="2">Uncharacterized protein</fullName>
    </submittedName>
</protein>
<evidence type="ECO:0000256" key="1">
    <source>
        <dbReference type="SAM" id="MobiDB-lite"/>
    </source>
</evidence>
<keyword evidence="3" id="KW-1185">Reference proteome</keyword>
<evidence type="ECO:0000313" key="2">
    <source>
        <dbReference type="EMBL" id="EER58027.1"/>
    </source>
</evidence>
<accession>C5TBW7</accession>
<gene>
    <name evidence="2" type="ORF">AcdelDRAFT_4397</name>
</gene>
<dbReference type="AlphaFoldDB" id="C5TBW7"/>
<dbReference type="PATRIC" id="fig|573060.9.peg.518"/>
<feature type="non-terminal residue" evidence="2">
    <location>
        <position position="34"/>
    </location>
</feature>
<evidence type="ECO:0000313" key="3">
    <source>
        <dbReference type="Proteomes" id="UP000003856"/>
    </source>
</evidence>
<feature type="region of interest" description="Disordered" evidence="1">
    <location>
        <begin position="1"/>
        <end position="34"/>
    </location>
</feature>
<proteinExistence type="predicted"/>